<dbReference type="InterPro" id="IPR038050">
    <property type="entry name" value="Neuro_actylchol_rec"/>
</dbReference>
<dbReference type="InterPro" id="IPR006201">
    <property type="entry name" value="Neur_channel"/>
</dbReference>
<feature type="transmembrane region" description="Helical" evidence="5">
    <location>
        <begin position="342"/>
        <end position="364"/>
    </location>
</feature>
<keyword evidence="2 5" id="KW-0812">Transmembrane</keyword>
<feature type="chain" id="PRO_5031069362" description="EF-hand domain-containing protein" evidence="6">
    <location>
        <begin position="18"/>
        <end position="776"/>
    </location>
</feature>
<dbReference type="Gene3D" id="1.20.58.390">
    <property type="entry name" value="Neurotransmitter-gated ion-channel transmembrane domain"/>
    <property type="match status" value="1"/>
</dbReference>
<sequence length="776" mass="87816">MQRALVALALALPATSGQNYSSTEAVAYSSNVVALRAALLANYSKDVVPTSDRSNRCANLGDHALTDCTTFSYAGTDVRVEFQFYKLESVDLASGHMLLKTWLRMKWSDTRLAWDATEYNVDTIFLSGDDIWTPDIAVYNQLDTMGDAFGPTLAQVYPSGDVFYSRPGNLHLLCRFSGMVNFPHDQLKCKFDVGGWMLGATYQGIYPNNGTAATPGVNLPAALATGALGLNSALASYQAQEIETVTVEYAENVYSCCPNDPFPTLTYEVSLKRNTFFFLNAMLLPNLFFALISLIILFMHIAPNVEGRIGHLLTMLLVVTVESQTVRAFLPVCGELLWVQVFFWINFMVTMSILIESMIVHALINLTEMSFFMVVLPYPFSVWAKERLVPGKNFKKFVRRCLFLSVKEEEMERMKKKFDDDLTNDENPVTLGTWRWTREWLASQIASGSTSSLLVDESKDAKSIREKIFQALEEAAQAAGSSADTSAGGGDITEEKLRYFQKLFYKLDPDGNGKVTHDEARLFLGFSWDANDAEVRKDVHALEKKILNGNVPDQSKSLSFEMKEKVIDLAIYTHDRQRKADLDRDEFFGLCVQLLGKMDLTKVKAGEEDYLDYREARAARVKAIWEARAKRLDRWFRFYFPIMYFLALVVCYSIHVDDKYDKIPSAAELASQPQLKRHYESMDVSFSGDPVNGMIEIRQLFWWVMMMVLFIGGLFLMFICFWLSIQKTAAGLLRLRDAKRTRHDIDRQEKIITGEVIDENKQRIVGSSPKISPAPE</sequence>
<evidence type="ECO:0000256" key="4">
    <source>
        <dbReference type="ARBA" id="ARBA00023136"/>
    </source>
</evidence>
<dbReference type="InterPro" id="IPR011992">
    <property type="entry name" value="EF-hand-dom_pair"/>
</dbReference>
<evidence type="ECO:0000256" key="6">
    <source>
        <dbReference type="SAM" id="SignalP"/>
    </source>
</evidence>
<dbReference type="PANTHER" id="PTHR18945">
    <property type="entry name" value="NEUROTRANSMITTER GATED ION CHANNEL"/>
    <property type="match status" value="1"/>
</dbReference>
<evidence type="ECO:0000256" key="1">
    <source>
        <dbReference type="ARBA" id="ARBA00004141"/>
    </source>
</evidence>
<keyword evidence="3 5" id="KW-1133">Transmembrane helix</keyword>
<gene>
    <name evidence="8" type="ORF">EHUX00137_LOCUS33736</name>
</gene>
<dbReference type="PROSITE" id="PS50222">
    <property type="entry name" value="EF_HAND_2"/>
    <property type="match status" value="1"/>
</dbReference>
<dbReference type="GO" id="GO:0005230">
    <property type="term" value="F:extracellular ligand-gated monoatomic ion channel activity"/>
    <property type="evidence" value="ECO:0007669"/>
    <property type="project" value="InterPro"/>
</dbReference>
<keyword evidence="4 5" id="KW-0472">Membrane</keyword>
<dbReference type="AlphaFoldDB" id="A0A7S3T7V6"/>
<protein>
    <recommendedName>
        <fullName evidence="7">EF-hand domain-containing protein</fullName>
    </recommendedName>
</protein>
<dbReference type="GO" id="GO:0005509">
    <property type="term" value="F:calcium ion binding"/>
    <property type="evidence" value="ECO:0007669"/>
    <property type="project" value="InterPro"/>
</dbReference>
<evidence type="ECO:0000256" key="3">
    <source>
        <dbReference type="ARBA" id="ARBA00022989"/>
    </source>
</evidence>
<proteinExistence type="predicted"/>
<dbReference type="SUPFAM" id="SSF90112">
    <property type="entry name" value="Neurotransmitter-gated ion-channel transmembrane pore"/>
    <property type="match status" value="1"/>
</dbReference>
<accession>A0A7S3T7V6</accession>
<evidence type="ECO:0000259" key="7">
    <source>
        <dbReference type="PROSITE" id="PS50222"/>
    </source>
</evidence>
<evidence type="ECO:0000256" key="5">
    <source>
        <dbReference type="SAM" id="Phobius"/>
    </source>
</evidence>
<dbReference type="EMBL" id="HBIR01043231">
    <property type="protein sequence ID" value="CAE0576451.1"/>
    <property type="molecule type" value="Transcribed_RNA"/>
</dbReference>
<name>A0A7S3T7V6_EMIHU</name>
<reference evidence="8" key="1">
    <citation type="submission" date="2021-01" db="EMBL/GenBank/DDBJ databases">
        <authorList>
            <person name="Corre E."/>
            <person name="Pelletier E."/>
            <person name="Niang G."/>
            <person name="Scheremetjew M."/>
            <person name="Finn R."/>
            <person name="Kale V."/>
            <person name="Holt S."/>
            <person name="Cochrane G."/>
            <person name="Meng A."/>
            <person name="Brown T."/>
            <person name="Cohen L."/>
        </authorList>
    </citation>
    <scope>NUCLEOTIDE SEQUENCE</scope>
    <source>
        <strain evidence="8">379</strain>
    </source>
</reference>
<evidence type="ECO:0000313" key="8">
    <source>
        <dbReference type="EMBL" id="CAE0576451.1"/>
    </source>
</evidence>
<dbReference type="InterPro" id="IPR036734">
    <property type="entry name" value="Neur_chan_lig-bd_sf"/>
</dbReference>
<comment type="subcellular location">
    <subcellularLocation>
        <location evidence="1">Membrane</location>
        <topology evidence="1">Multi-pass membrane protein</topology>
    </subcellularLocation>
</comment>
<dbReference type="Pfam" id="PF02931">
    <property type="entry name" value="Neur_chan_LBD"/>
    <property type="match status" value="1"/>
</dbReference>
<dbReference type="GO" id="GO:0016020">
    <property type="term" value="C:membrane"/>
    <property type="evidence" value="ECO:0007669"/>
    <property type="project" value="UniProtKB-SubCell"/>
</dbReference>
<dbReference type="CDD" id="cd18989">
    <property type="entry name" value="LGIC_ECD_cation"/>
    <property type="match status" value="1"/>
</dbReference>
<dbReference type="InterPro" id="IPR036719">
    <property type="entry name" value="Neuro-gated_channel_TM_sf"/>
</dbReference>
<dbReference type="InterPro" id="IPR002048">
    <property type="entry name" value="EF_hand_dom"/>
</dbReference>
<dbReference type="Gene3D" id="1.10.238.10">
    <property type="entry name" value="EF-hand"/>
    <property type="match status" value="1"/>
</dbReference>
<dbReference type="SUPFAM" id="SSF47473">
    <property type="entry name" value="EF-hand"/>
    <property type="match status" value="1"/>
</dbReference>
<feature type="transmembrane region" description="Helical" evidence="5">
    <location>
        <begin position="700"/>
        <end position="725"/>
    </location>
</feature>
<keyword evidence="6" id="KW-0732">Signal</keyword>
<evidence type="ECO:0000256" key="2">
    <source>
        <dbReference type="ARBA" id="ARBA00022692"/>
    </source>
</evidence>
<feature type="signal peptide" evidence="6">
    <location>
        <begin position="1"/>
        <end position="17"/>
    </location>
</feature>
<feature type="transmembrane region" description="Helical" evidence="5">
    <location>
        <begin position="638"/>
        <end position="655"/>
    </location>
</feature>
<feature type="transmembrane region" description="Helical" evidence="5">
    <location>
        <begin position="276"/>
        <end position="298"/>
    </location>
</feature>
<organism evidence="8">
    <name type="scientific">Emiliania huxleyi</name>
    <name type="common">Coccolithophore</name>
    <name type="synonym">Pontosphaera huxleyi</name>
    <dbReference type="NCBI Taxonomy" id="2903"/>
    <lineage>
        <taxon>Eukaryota</taxon>
        <taxon>Haptista</taxon>
        <taxon>Haptophyta</taxon>
        <taxon>Prymnesiophyceae</taxon>
        <taxon>Isochrysidales</taxon>
        <taxon>Noelaerhabdaceae</taxon>
        <taxon>Emiliania</taxon>
    </lineage>
</organism>
<dbReference type="SUPFAM" id="SSF63712">
    <property type="entry name" value="Nicotinic receptor ligand binding domain-like"/>
    <property type="match status" value="1"/>
</dbReference>
<dbReference type="Gene3D" id="2.70.170.10">
    <property type="entry name" value="Neurotransmitter-gated ion-channel ligand-binding domain"/>
    <property type="match status" value="1"/>
</dbReference>
<dbReference type="InterPro" id="IPR006202">
    <property type="entry name" value="Neur_chan_lig-bd"/>
</dbReference>
<feature type="domain" description="EF-hand" evidence="7">
    <location>
        <begin position="495"/>
        <end position="530"/>
    </location>
</feature>
<dbReference type="GO" id="GO:0004888">
    <property type="term" value="F:transmembrane signaling receptor activity"/>
    <property type="evidence" value="ECO:0007669"/>
    <property type="project" value="InterPro"/>
</dbReference>